<evidence type="ECO:0000313" key="1">
    <source>
        <dbReference type="EMBL" id="TMU55036.1"/>
    </source>
</evidence>
<dbReference type="EMBL" id="VCNI01000002">
    <property type="protein sequence ID" value="TMU55036.1"/>
    <property type="molecule type" value="Genomic_DNA"/>
</dbReference>
<keyword evidence="2" id="KW-1185">Reference proteome</keyword>
<dbReference type="InterPro" id="IPR018641">
    <property type="entry name" value="Trfase_1_rSAM/seldom-assoc"/>
</dbReference>
<reference evidence="1 2" key="1">
    <citation type="submission" date="2019-05" db="EMBL/GenBank/DDBJ databases">
        <title>Flagellimonas sp. AsT0115, sp. nov., isolated from a marine red algae, Asparagopsis taxiformis.</title>
        <authorList>
            <person name="Kim J."/>
            <person name="Jeong S.E."/>
            <person name="Jeon C.O."/>
        </authorList>
    </citation>
    <scope>NUCLEOTIDE SEQUENCE [LARGE SCALE GENOMIC DNA]</scope>
    <source>
        <strain evidence="1 2">AsT0115</strain>
    </source>
</reference>
<dbReference type="SUPFAM" id="SSF53448">
    <property type="entry name" value="Nucleotide-diphospho-sugar transferases"/>
    <property type="match status" value="1"/>
</dbReference>
<gene>
    <name evidence="1" type="ORF">FGG15_12670</name>
</gene>
<dbReference type="Pfam" id="PF09837">
    <property type="entry name" value="DUF2064"/>
    <property type="match status" value="1"/>
</dbReference>
<name>A0ABY2WKF4_9FLAO</name>
<dbReference type="InterPro" id="IPR029044">
    <property type="entry name" value="Nucleotide-diphossugar_trans"/>
</dbReference>
<protein>
    <submittedName>
        <fullName evidence="1">DUF2064 domain-containing protein</fullName>
    </submittedName>
</protein>
<dbReference type="Gene3D" id="3.90.550.10">
    <property type="entry name" value="Spore Coat Polysaccharide Biosynthesis Protein SpsA, Chain A"/>
    <property type="match status" value="1"/>
</dbReference>
<dbReference type="PANTHER" id="PTHR36529">
    <property type="entry name" value="SLL1095 PROTEIN"/>
    <property type="match status" value="1"/>
</dbReference>
<evidence type="ECO:0000313" key="2">
    <source>
        <dbReference type="Proteomes" id="UP000751614"/>
    </source>
</evidence>
<dbReference type="Proteomes" id="UP000751614">
    <property type="component" value="Unassembled WGS sequence"/>
</dbReference>
<accession>A0ABY2WKF4</accession>
<proteinExistence type="predicted"/>
<sequence length="232" mass="26099">MKAHTKHTAILLFANSAEEDIRAKKLHADSGLLESLNQHVIKVIEATDLPHFHFSEKEQVGNSFGKRFVNAIQAIFDKGYLNVIAIGNDSPHLGKHHIQEASKLLLQKKVVLGPSLDGGFYLLGITREHFDANGLESLPWQTSNLYQDTLAYFDSVACQLATLETLSDIDSIIDIKHLSNFAKTLSKNWLSLFSKMLKTKHRFISTIEISPEILSRQNPFNKGSPVRFTQLY</sequence>
<comment type="caution">
    <text evidence="1">The sequence shown here is derived from an EMBL/GenBank/DDBJ whole genome shotgun (WGS) entry which is preliminary data.</text>
</comment>
<organism evidence="1 2">
    <name type="scientific">Flagellimonas algicola</name>
    <dbReference type="NCBI Taxonomy" id="2583815"/>
    <lineage>
        <taxon>Bacteria</taxon>
        <taxon>Pseudomonadati</taxon>
        <taxon>Bacteroidota</taxon>
        <taxon>Flavobacteriia</taxon>
        <taxon>Flavobacteriales</taxon>
        <taxon>Flavobacteriaceae</taxon>
        <taxon>Flagellimonas</taxon>
    </lineage>
</organism>
<dbReference type="PANTHER" id="PTHR36529:SF1">
    <property type="entry name" value="GLYCOSYLTRANSFERASE"/>
    <property type="match status" value="1"/>
</dbReference>